<dbReference type="Pfam" id="PF01467">
    <property type="entry name" value="CTP_transf_like"/>
    <property type="match status" value="1"/>
</dbReference>
<keyword evidence="6" id="KW-0670">Pyruvate</keyword>
<dbReference type="Gene3D" id="3.20.20.60">
    <property type="entry name" value="Phosphoenolpyruvate-binding domains"/>
    <property type="match status" value="1"/>
</dbReference>
<evidence type="ECO:0000256" key="4">
    <source>
        <dbReference type="ARBA" id="ARBA00024063"/>
    </source>
</evidence>
<dbReference type="EC" id="5.4.2.9" evidence="4"/>
<protein>
    <recommendedName>
        <fullName evidence="4">phosphoenolpyruvate mutase</fullName>
        <ecNumber evidence="4">5.4.2.9</ecNumber>
    </recommendedName>
</protein>
<comment type="caution">
    <text evidence="6">The sequence shown here is derived from an EMBL/GenBank/DDBJ whole genome shotgun (WGS) entry which is preliminary data.</text>
</comment>
<dbReference type="SUPFAM" id="SSF51621">
    <property type="entry name" value="Phosphoenolpyruvate/pyruvate domain"/>
    <property type="match status" value="1"/>
</dbReference>
<dbReference type="CDD" id="cd00377">
    <property type="entry name" value="ICL_PEPM"/>
    <property type="match status" value="1"/>
</dbReference>
<dbReference type="PANTHER" id="PTHR43793">
    <property type="entry name" value="FAD SYNTHASE"/>
    <property type="match status" value="1"/>
</dbReference>
<evidence type="ECO:0000259" key="5">
    <source>
        <dbReference type="Pfam" id="PF01467"/>
    </source>
</evidence>
<keyword evidence="7" id="KW-1185">Reference proteome</keyword>
<dbReference type="EMBL" id="VFOW01000001">
    <property type="protein sequence ID" value="TQL78042.1"/>
    <property type="molecule type" value="Genomic_DNA"/>
</dbReference>
<dbReference type="AlphaFoldDB" id="A0A543AZM7"/>
<dbReference type="NCBIfam" id="TIGR00125">
    <property type="entry name" value="cyt_tran_rel"/>
    <property type="match status" value="1"/>
</dbReference>
<accession>A0A543AZM7</accession>
<dbReference type="PANTHER" id="PTHR43793:SF1">
    <property type="entry name" value="FAD SYNTHASE"/>
    <property type="match status" value="1"/>
</dbReference>
<dbReference type="Pfam" id="PF13714">
    <property type="entry name" value="PEP_mutase"/>
    <property type="match status" value="1"/>
</dbReference>
<evidence type="ECO:0000256" key="3">
    <source>
        <dbReference type="ARBA" id="ARBA00023235"/>
    </source>
</evidence>
<dbReference type="CDD" id="cd02170">
    <property type="entry name" value="cytidylyltransferase"/>
    <property type="match status" value="1"/>
</dbReference>
<dbReference type="InterPro" id="IPR050385">
    <property type="entry name" value="Archaeal_FAD_synthase"/>
</dbReference>
<dbReference type="GO" id="GO:0016779">
    <property type="term" value="F:nucleotidyltransferase activity"/>
    <property type="evidence" value="ECO:0007669"/>
    <property type="project" value="UniProtKB-KW"/>
</dbReference>
<dbReference type="SUPFAM" id="SSF52374">
    <property type="entry name" value="Nucleotidylyl transferase"/>
    <property type="match status" value="1"/>
</dbReference>
<dbReference type="InParanoid" id="A0A543AZM7"/>
<dbReference type="InterPro" id="IPR039556">
    <property type="entry name" value="ICL/PEPM"/>
</dbReference>
<dbReference type="Proteomes" id="UP000317043">
    <property type="component" value="Unassembled WGS sequence"/>
</dbReference>
<dbReference type="GO" id="GO:0050188">
    <property type="term" value="F:phosphoenolpyruvate mutase activity"/>
    <property type="evidence" value="ECO:0007669"/>
    <property type="project" value="UniProtKB-EC"/>
</dbReference>
<proteinExistence type="predicted"/>
<keyword evidence="1" id="KW-0808">Transferase</keyword>
<dbReference type="InterPro" id="IPR004821">
    <property type="entry name" value="Cyt_trans-like"/>
</dbReference>
<name>A0A543AZM7_9ACTN</name>
<gene>
    <name evidence="6" type="ORF">FB566_3618</name>
</gene>
<dbReference type="Gene3D" id="3.40.50.620">
    <property type="entry name" value="HUPs"/>
    <property type="match status" value="1"/>
</dbReference>
<reference evidence="6 7" key="1">
    <citation type="submission" date="2019-06" db="EMBL/GenBank/DDBJ databases">
        <title>Sequencing the genomes of 1000 actinobacteria strains.</title>
        <authorList>
            <person name="Klenk H.-P."/>
        </authorList>
    </citation>
    <scope>NUCLEOTIDE SEQUENCE [LARGE SCALE GENOMIC DNA]</scope>
    <source>
        <strain evidence="6 7">DSM 45928</strain>
    </source>
</reference>
<dbReference type="NCBIfam" id="TIGR02320">
    <property type="entry name" value="PEP_mutase"/>
    <property type="match status" value="1"/>
</dbReference>
<dbReference type="InterPro" id="IPR015813">
    <property type="entry name" value="Pyrv/PenolPyrv_kinase-like_dom"/>
</dbReference>
<feature type="domain" description="Cytidyltransferase-like" evidence="5">
    <location>
        <begin position="12"/>
        <end position="133"/>
    </location>
</feature>
<sequence>MSSKPTVYVGMSADLVHPGHINILQKAAELGDVTIGLLTDAAIASYKRLPHMTYQQRRAVVENIKGVTAVVPQETLDYVANLRDLKPNFVVHGDDWRTGVQAQTRQRAIDALAEWGGELVEVEYTEGISSTQLNRSVKEVGTTPNVRLSRLRRLIENKPLVRILESHSGLTGLIIETATAEHEGRKVEFDGMWSSSLTDSTARGKPDIELVDLNSRLQTINDLFEVTTKPLIYDGDTGGKPEHFSYTVRSLERLGVSAVIIEDKEGLKRNSLFGTEVAQTQSSIEDFVHRIQVGKKAQITKDFMIIARIESLILEQGMEDAVTRAKAYIEGGADGIMIHSRQKSPDEVFEFCERFSNFEKKVPLVVVPTSYNTVTEEEFAKRGVNVVIYANQLMRASYKAMSSVAKSILENGRSAEVDSQIANIKEALAIIPENES</sequence>
<evidence type="ECO:0000313" key="7">
    <source>
        <dbReference type="Proteomes" id="UP000317043"/>
    </source>
</evidence>
<evidence type="ECO:0000256" key="1">
    <source>
        <dbReference type="ARBA" id="ARBA00022679"/>
    </source>
</evidence>
<organism evidence="6 7">
    <name type="scientific">Stackebrandtia endophytica</name>
    <dbReference type="NCBI Taxonomy" id="1496996"/>
    <lineage>
        <taxon>Bacteria</taxon>
        <taxon>Bacillati</taxon>
        <taxon>Actinomycetota</taxon>
        <taxon>Actinomycetes</taxon>
        <taxon>Glycomycetales</taxon>
        <taxon>Glycomycetaceae</taxon>
        <taxon>Stackebrandtia</taxon>
    </lineage>
</organism>
<dbReference type="InterPro" id="IPR012698">
    <property type="entry name" value="PEnolPyrv_PMutase_core"/>
</dbReference>
<keyword evidence="3" id="KW-0413">Isomerase</keyword>
<keyword evidence="2" id="KW-0548">Nucleotidyltransferase</keyword>
<dbReference type="InterPro" id="IPR040442">
    <property type="entry name" value="Pyrv_kinase-like_dom_sf"/>
</dbReference>
<evidence type="ECO:0000313" key="6">
    <source>
        <dbReference type="EMBL" id="TQL78042.1"/>
    </source>
</evidence>
<evidence type="ECO:0000256" key="2">
    <source>
        <dbReference type="ARBA" id="ARBA00022695"/>
    </source>
</evidence>
<dbReference type="InterPro" id="IPR014729">
    <property type="entry name" value="Rossmann-like_a/b/a_fold"/>
</dbReference>